<proteinExistence type="predicted"/>
<feature type="signal peptide" evidence="3">
    <location>
        <begin position="1"/>
        <end position="18"/>
    </location>
</feature>
<dbReference type="OrthoDB" id="10663355at2759"/>
<accession>A0A1J1IZ88</accession>
<keyword evidence="2" id="KW-1133">Transmembrane helix</keyword>
<name>A0A1J1IZ88_9DIPT</name>
<gene>
    <name evidence="4" type="ORF">CLUMA_CG017028</name>
</gene>
<dbReference type="AlphaFoldDB" id="A0A1J1IZ88"/>
<feature type="transmembrane region" description="Helical" evidence="2">
    <location>
        <begin position="449"/>
        <end position="470"/>
    </location>
</feature>
<keyword evidence="5" id="KW-1185">Reference proteome</keyword>
<feature type="region of interest" description="Disordered" evidence="1">
    <location>
        <begin position="19"/>
        <end position="63"/>
    </location>
</feature>
<evidence type="ECO:0000256" key="3">
    <source>
        <dbReference type="SAM" id="SignalP"/>
    </source>
</evidence>
<keyword evidence="3" id="KW-0732">Signal</keyword>
<feature type="chain" id="PRO_5012227352" evidence="3">
    <location>
        <begin position="19"/>
        <end position="625"/>
    </location>
</feature>
<feature type="compositionally biased region" description="Polar residues" evidence="1">
    <location>
        <begin position="27"/>
        <end position="54"/>
    </location>
</feature>
<organism evidence="4 5">
    <name type="scientific">Clunio marinus</name>
    <dbReference type="NCBI Taxonomy" id="568069"/>
    <lineage>
        <taxon>Eukaryota</taxon>
        <taxon>Metazoa</taxon>
        <taxon>Ecdysozoa</taxon>
        <taxon>Arthropoda</taxon>
        <taxon>Hexapoda</taxon>
        <taxon>Insecta</taxon>
        <taxon>Pterygota</taxon>
        <taxon>Neoptera</taxon>
        <taxon>Endopterygota</taxon>
        <taxon>Diptera</taxon>
        <taxon>Nematocera</taxon>
        <taxon>Chironomoidea</taxon>
        <taxon>Chironomidae</taxon>
        <taxon>Clunio</taxon>
    </lineage>
</organism>
<evidence type="ECO:0000256" key="1">
    <source>
        <dbReference type="SAM" id="MobiDB-lite"/>
    </source>
</evidence>
<reference evidence="4 5" key="1">
    <citation type="submission" date="2015-04" db="EMBL/GenBank/DDBJ databases">
        <authorList>
            <person name="Syromyatnikov M.Y."/>
            <person name="Popov V.N."/>
        </authorList>
    </citation>
    <scope>NUCLEOTIDE SEQUENCE [LARGE SCALE GENOMIC DNA]</scope>
</reference>
<evidence type="ECO:0000313" key="4">
    <source>
        <dbReference type="EMBL" id="CRL03905.1"/>
    </source>
</evidence>
<feature type="region of interest" description="Disordered" evidence="1">
    <location>
        <begin position="555"/>
        <end position="610"/>
    </location>
</feature>
<keyword evidence="2" id="KW-0472">Membrane</keyword>
<evidence type="ECO:0000256" key="2">
    <source>
        <dbReference type="SAM" id="Phobius"/>
    </source>
</evidence>
<sequence length="625" mass="70360">MNWKLLLIAVSLIAGISARPADDSKSETSTVNMTPEASTLVTEKITTTTPLAESTTKRQPKLPEVVTTTATPSTKAAKTEEVSTVRYLVASLPHKPTNPRRKYNNNYANLITKHTLNNNRNVSNWNNSNEYVSVHGFVVDSSLPVEVVVHSEANSKTSSTPLTLSYVDPTITTKRAFVTSNYAVPTDAWSNYSIEKPKVVPTKSRKPVIHKVISKWSDNPSDVLKFHRNNLVRTTQATEVNNLKNKLSNSPFNPSVFKDTFDQLPAIIGQQLITHGAKLKPTTSPHKSTVMNIVKRPNSPELMCKRLKIKLTNSGELSNESNERCDFNLDNKVETYTVQTTTSFYEFPKNDKFHDVSESSDDYESDEKQESFEVVAPDTPQIITSIAQMANKPLGVLTGSNQKLRKKKKPGSAFQIDEGDVKLPDDASDYGSIIMTVMAIMAIFNPMNFGVWGLVMAPLAAMLFGGMFFGMHKYMNKDDQYHQSIWPKPQEIIIKNKIKHSPLPIRITHLHKNLSPPPKSIPLNSYGPPISPYQKPSSQLSSYGEPPYDDSYYPQHQPVMMDSYHPQPDMTDSYHPQPVMIDTYQPQKPPSKGPYNRKTNLRLKRPKKQRTVVKLPKRKYKFKLL</sequence>
<feature type="compositionally biased region" description="Basic residues" evidence="1">
    <location>
        <begin position="599"/>
        <end position="610"/>
    </location>
</feature>
<feature type="region of interest" description="Disordered" evidence="1">
    <location>
        <begin position="509"/>
        <end position="528"/>
    </location>
</feature>
<protein>
    <submittedName>
        <fullName evidence="4">CLUMA_CG017028, isoform A</fullName>
    </submittedName>
</protein>
<keyword evidence="2" id="KW-0812">Transmembrane</keyword>
<dbReference type="Proteomes" id="UP000183832">
    <property type="component" value="Unassembled WGS sequence"/>
</dbReference>
<evidence type="ECO:0000313" key="5">
    <source>
        <dbReference type="Proteomes" id="UP000183832"/>
    </source>
</evidence>
<dbReference type="EMBL" id="CVRI01000060">
    <property type="protein sequence ID" value="CRL03905.1"/>
    <property type="molecule type" value="Genomic_DNA"/>
</dbReference>